<feature type="domain" description="TniQ" evidence="2">
    <location>
        <begin position="8"/>
        <end position="160"/>
    </location>
</feature>
<dbReference type="Proteomes" id="UP000308038">
    <property type="component" value="Unassembled WGS sequence"/>
</dbReference>
<dbReference type="Pfam" id="PF15978">
    <property type="entry name" value="TnsD"/>
    <property type="match status" value="2"/>
</dbReference>
<evidence type="ECO:0008006" key="6">
    <source>
        <dbReference type="Google" id="ProtNLM"/>
    </source>
</evidence>
<gene>
    <name evidence="4" type="ORF">E5988_10070</name>
</gene>
<evidence type="ECO:0000259" key="3">
    <source>
        <dbReference type="Pfam" id="PF15978"/>
    </source>
</evidence>
<comment type="caution">
    <text evidence="4">The sequence shown here is derived from an EMBL/GenBank/DDBJ whole genome shotgun (WGS) entry which is preliminary data.</text>
</comment>
<dbReference type="RefSeq" id="WP_136451583.1">
    <property type="nucleotide sequence ID" value="NZ_SSTI01000006.1"/>
</dbReference>
<dbReference type="EMBL" id="SSTI01000006">
    <property type="protein sequence ID" value="THG39992.1"/>
    <property type="molecule type" value="Genomic_DNA"/>
</dbReference>
<evidence type="ECO:0000256" key="1">
    <source>
        <dbReference type="SAM" id="MobiDB-lite"/>
    </source>
</evidence>
<evidence type="ECO:0000313" key="5">
    <source>
        <dbReference type="Proteomes" id="UP000308038"/>
    </source>
</evidence>
<reference evidence="4 5" key="1">
    <citation type="submission" date="2019-04" db="EMBL/GenBank/DDBJ databases">
        <title>Microbes associate with the intestines of laboratory mice.</title>
        <authorList>
            <person name="Navarre W."/>
            <person name="Wong E."/>
            <person name="Huang K.C."/>
            <person name="Tropini C."/>
            <person name="Ng K."/>
            <person name="Yu B."/>
        </authorList>
    </citation>
    <scope>NUCLEOTIDE SEQUENCE [LARGE SCALE GENOMIC DNA]</scope>
    <source>
        <strain evidence="4 5">NM83_B4-11</strain>
    </source>
</reference>
<protein>
    <recommendedName>
        <fullName evidence="6">Transposon Tn7 transposition protein TnsD C-termianl domain-containing protein</fullName>
    </recommendedName>
</protein>
<name>A0ABY2QHL1_9SPHN</name>
<dbReference type="InterPro" id="IPR032750">
    <property type="entry name" value="TnsD_C"/>
</dbReference>
<organism evidence="4 5">
    <name type="scientific">Sphingomonas olei</name>
    <dbReference type="NCBI Taxonomy" id="1886787"/>
    <lineage>
        <taxon>Bacteria</taxon>
        <taxon>Pseudomonadati</taxon>
        <taxon>Pseudomonadota</taxon>
        <taxon>Alphaproteobacteria</taxon>
        <taxon>Sphingomonadales</taxon>
        <taxon>Sphingomonadaceae</taxon>
        <taxon>Sphingomonas</taxon>
    </lineage>
</organism>
<dbReference type="InterPro" id="IPR009492">
    <property type="entry name" value="TniQ"/>
</dbReference>
<sequence>MTLPRLAFFPAPRTGELLYSVFARHARWDSAGPKATMQTLFGVPGAIASIDLPNRLSALEGRLPDGLTIDALIDGHTLAPYYCAFLPAEVRGAIRNAMRGDGGNLHLISGMAAFRLARVTRLRFCPDCLPEMVDRWGSGHWRRDHQLPSVLVCPTHGTVLRASTVDVSTGNRHGFIAATRSCCPPDAPPVTHAPSDAEGEVLLRLARASAALLDRGDVGPVDFDEVTAFYRGELRLRGLMRSRLKVDQVALGEAFAARFGTVLGRFPGLAKAGRGQGEWLATLARRQRKAAHPLEHLLMRDLLGSRERQADPCGPGPWLCRNPLADHHGQLVVNDLRIYRNRQASVAVFSCGCGYRYTRSISAAGELGRCRFKEFGPLLRPALADLVAAGATLRSVANRLGVDPKTVASLAAELSIDTTWSIRPSTRATRPLAAAASPPAKSRSTRRTKPGPRRDWRRLDDDLAERVGRAAARVRSFAPPAQVTAASLERELLGRRGWIGKRRDKLPRTIAAIDGHAEALGAFQLRRVDYSIARMVADRQPLKPWAVMRSAGVRSDMLVMIQQRIAAYDQLDAARQSA</sequence>
<accession>A0ABY2QHL1</accession>
<feature type="region of interest" description="Disordered" evidence="1">
    <location>
        <begin position="427"/>
        <end position="460"/>
    </location>
</feature>
<dbReference type="Pfam" id="PF06527">
    <property type="entry name" value="TniQ"/>
    <property type="match status" value="1"/>
</dbReference>
<keyword evidence="5" id="KW-1185">Reference proteome</keyword>
<feature type="compositionally biased region" description="Low complexity" evidence="1">
    <location>
        <begin position="427"/>
        <end position="442"/>
    </location>
</feature>
<feature type="domain" description="Transposon Tn7 transposition protein TnsD C-terminal" evidence="3">
    <location>
        <begin position="440"/>
        <end position="513"/>
    </location>
</feature>
<evidence type="ECO:0000259" key="2">
    <source>
        <dbReference type="Pfam" id="PF06527"/>
    </source>
</evidence>
<evidence type="ECO:0000313" key="4">
    <source>
        <dbReference type="EMBL" id="THG39992.1"/>
    </source>
</evidence>
<feature type="domain" description="Transposon Tn7 transposition protein TnsD C-terminal" evidence="3">
    <location>
        <begin position="205"/>
        <end position="421"/>
    </location>
</feature>
<proteinExistence type="predicted"/>